<feature type="signal peptide" evidence="2">
    <location>
        <begin position="1"/>
        <end position="26"/>
    </location>
</feature>
<keyword evidence="2" id="KW-0732">Signal</keyword>
<dbReference type="PANTHER" id="PTHR13351:SF1">
    <property type="entry name" value="RENIN RECEPTOR"/>
    <property type="match status" value="1"/>
</dbReference>
<gene>
    <name evidence="4" type="ORF">P43SY_001030</name>
</gene>
<protein>
    <recommendedName>
        <fullName evidence="3">Renin receptor-like C-terminal transmembrane spanning segment domain-containing protein</fullName>
    </recommendedName>
</protein>
<reference evidence="4" key="1">
    <citation type="submission" date="2021-12" db="EMBL/GenBank/DDBJ databases">
        <title>Prjna785345.</title>
        <authorList>
            <person name="Rujirawat T."/>
            <person name="Krajaejun T."/>
        </authorList>
    </citation>
    <scope>NUCLEOTIDE SEQUENCE</scope>
    <source>
        <strain evidence="4">Pi057C3</strain>
    </source>
</reference>
<feature type="transmembrane region" description="Helical" evidence="1">
    <location>
        <begin position="325"/>
        <end position="345"/>
    </location>
</feature>
<dbReference type="GO" id="GO:0038023">
    <property type="term" value="F:signaling receptor activity"/>
    <property type="evidence" value="ECO:0007669"/>
    <property type="project" value="InterPro"/>
</dbReference>
<keyword evidence="1" id="KW-0472">Membrane</keyword>
<dbReference type="Pfam" id="PF07850">
    <property type="entry name" value="Renin_r"/>
    <property type="match status" value="1"/>
</dbReference>
<proteinExistence type="predicted"/>
<keyword evidence="1" id="KW-1133">Transmembrane helix</keyword>
<name>A0AAD5LV44_PYTIN</name>
<feature type="chain" id="PRO_5041950037" description="Renin receptor-like C-terminal transmembrane spanning segment domain-containing protein" evidence="2">
    <location>
        <begin position="27"/>
        <end position="369"/>
    </location>
</feature>
<organism evidence="4 5">
    <name type="scientific">Pythium insidiosum</name>
    <name type="common">Pythiosis disease agent</name>
    <dbReference type="NCBI Taxonomy" id="114742"/>
    <lineage>
        <taxon>Eukaryota</taxon>
        <taxon>Sar</taxon>
        <taxon>Stramenopiles</taxon>
        <taxon>Oomycota</taxon>
        <taxon>Peronosporomycetes</taxon>
        <taxon>Pythiales</taxon>
        <taxon>Pythiaceae</taxon>
        <taxon>Pythium</taxon>
    </lineage>
</organism>
<evidence type="ECO:0000256" key="2">
    <source>
        <dbReference type="SAM" id="SignalP"/>
    </source>
</evidence>
<dbReference type="PROSITE" id="PS51318">
    <property type="entry name" value="TAT"/>
    <property type="match status" value="1"/>
</dbReference>
<evidence type="ECO:0000259" key="3">
    <source>
        <dbReference type="Pfam" id="PF07850"/>
    </source>
</evidence>
<comment type="caution">
    <text evidence="4">The sequence shown here is derived from an EMBL/GenBank/DDBJ whole genome shotgun (WGS) entry which is preliminary data.</text>
</comment>
<accession>A0AAD5LV44</accession>
<evidence type="ECO:0000313" key="4">
    <source>
        <dbReference type="EMBL" id="KAJ0394215.1"/>
    </source>
</evidence>
<keyword evidence="1" id="KW-0812">Transmembrane</keyword>
<dbReference type="AlphaFoldDB" id="A0AAD5LV44"/>
<dbReference type="EMBL" id="JAKCXM010000426">
    <property type="protein sequence ID" value="KAJ0394215.1"/>
    <property type="molecule type" value="Genomic_DNA"/>
</dbReference>
<dbReference type="InterPro" id="IPR012493">
    <property type="entry name" value="Renin_rcpt"/>
</dbReference>
<dbReference type="InterPro" id="IPR006311">
    <property type="entry name" value="TAT_signal"/>
</dbReference>
<dbReference type="PANTHER" id="PTHR13351">
    <property type="entry name" value="RENIN RECEPTOR"/>
    <property type="match status" value="1"/>
</dbReference>
<dbReference type="Proteomes" id="UP001209570">
    <property type="component" value="Unassembled WGS sequence"/>
</dbReference>
<dbReference type="InterPro" id="IPR056780">
    <property type="entry name" value="Renin_r_C"/>
</dbReference>
<dbReference type="GO" id="GO:0009897">
    <property type="term" value="C:external side of plasma membrane"/>
    <property type="evidence" value="ECO:0007669"/>
    <property type="project" value="TreeGrafter"/>
</dbReference>
<evidence type="ECO:0000256" key="1">
    <source>
        <dbReference type="SAM" id="Phobius"/>
    </source>
</evidence>
<keyword evidence="5" id="KW-1185">Reference proteome</keyword>
<sequence>MVLLPSRRTLLLAAVAALSATATAAAASSDRALLVGPLFDAVQGGDAVTPAGLAELAKDTLGLVTGQSVRLSSSVEAPLPTVRNPVQADVLQRADALAVVYVDQADASVLPTVDATIQRGYHKIFEVSANKDAAAVAAIVASELKSGAIKCAGSDVVCPPGVAPAETASAARVDALLEKSSFLKSGVAADRAFAQRLVETQQVIDAVATHSKSQRALYVAQYPSASSLAKDQQTAAREAIAAQVQTLLSALERHAHVSGAQIVATNVPASLAAVDEVTSLSRRLLDFKDVSGSGDDDVAAENATLAANGTAVSDITIDDIAEYQIVLWTSVILGVALLLVILAMCNMDTKRDSLLYAKFITGGTGRKYD</sequence>
<feature type="domain" description="Renin receptor-like C-terminal transmembrane spanning segment" evidence="3">
    <location>
        <begin position="321"/>
        <end position="356"/>
    </location>
</feature>
<evidence type="ECO:0000313" key="5">
    <source>
        <dbReference type="Proteomes" id="UP001209570"/>
    </source>
</evidence>